<dbReference type="eggNOG" id="COG4932">
    <property type="taxonomic scope" value="Bacteria"/>
</dbReference>
<proteinExistence type="predicted"/>
<feature type="chain" id="PRO_5006406489" evidence="1">
    <location>
        <begin position="34"/>
        <end position="800"/>
    </location>
</feature>
<sequence>MMRRQEYFRKAFLIFFCFLSLILSFGLVKTAQAATTSSDFNDGITDWQQTDHNDIGLKKIGGNLSIGYAFGLAQNTSGNVAKMDDPTITSDSQGGQSNSYFSKFNVFLSDNNKYISSVAQSGYTASNPLTAARSVSLSSLDFAIVPEKDSSGPLAGVSNASYSILLNKLTNKKYYFGKDANENKAFKIVGDFNRESSGTNNPGTYTLKVELLLRVSPTNAPVIQREMYVKNATSSTQKFGVLFGEDTALNISGSSYADRVTIKDMDDKSGMSIQNGDYKLFINNQLPDGPTSYAAQPFSSSMMNWLSGFSPANFAGSGAESKTYANNTILSNVDSSYTQKWPYTTLAAGDTAHFATAIGVTKDPYAVPIPSKTYTNETRSDGTNRVGDKLKFNLKMLNKGYGSSWSFDELQDRIPDGLQIDPNSIKMNTPLSSNVSINPASYDSLTKTLTINPESTINDAQSATVTFEATITHDASGLTLNNTAYFTGKDVGTTTTSESQKFNASVNIPVEKSSFTYNFTNLVENETNGEKNYAESTKAKAGDIVNYQTKFTVNSNSKDSLVSGGYMKNPLPNGLQIVSAKMTGPDGNTYSIGTNVDSQGLKAITPGESVTMDVKAKVTKASAGIISSTATITGTTSSGASPGDIVSNTATVNVTDVVGFTETPSLINFGSINFTGQQETLKNVATTGQLIANHPTDNNYTVSVAYDNDASTQMKNSAGDTLSPTSDGLMFIRSRTSSPDDKGTWTPITPSGTPIQTGTFNGTQNLTNYIGVGDWKLNINSNTKPGTYNGTLTWSMADSI</sequence>
<name>A0A0R1K7M1_9LACO</name>
<evidence type="ECO:0000313" key="3">
    <source>
        <dbReference type="Proteomes" id="UP000051248"/>
    </source>
</evidence>
<keyword evidence="1" id="KW-0732">Signal</keyword>
<gene>
    <name evidence="2" type="ORF">FD03_GL000312</name>
</gene>
<dbReference type="Proteomes" id="UP000051248">
    <property type="component" value="Unassembled WGS sequence"/>
</dbReference>
<dbReference type="RefSeq" id="WP_025024835.1">
    <property type="nucleotide sequence ID" value="NZ_AZDZ01000011.1"/>
</dbReference>
<evidence type="ECO:0000313" key="2">
    <source>
        <dbReference type="EMBL" id="KRK79613.1"/>
    </source>
</evidence>
<evidence type="ECO:0000256" key="1">
    <source>
        <dbReference type="SAM" id="SignalP"/>
    </source>
</evidence>
<comment type="caution">
    <text evidence="2">The sequence shown here is derived from an EMBL/GenBank/DDBJ whole genome shotgun (WGS) entry which is preliminary data.</text>
</comment>
<protein>
    <submittedName>
        <fullName evidence="2">Cell surface protein</fullName>
    </submittedName>
</protein>
<dbReference type="AlphaFoldDB" id="A0A0R1K7M1"/>
<accession>A0A0R1K7M1</accession>
<dbReference type="STRING" id="1423775.FD03_GL000312"/>
<organism evidence="2 3">
    <name type="scientific">Companilactobacillus nodensis DSM 19682 = JCM 14932 = NBRC 107160</name>
    <dbReference type="NCBI Taxonomy" id="1423775"/>
    <lineage>
        <taxon>Bacteria</taxon>
        <taxon>Bacillati</taxon>
        <taxon>Bacillota</taxon>
        <taxon>Bacilli</taxon>
        <taxon>Lactobacillales</taxon>
        <taxon>Lactobacillaceae</taxon>
        <taxon>Companilactobacillus</taxon>
    </lineage>
</organism>
<feature type="signal peptide" evidence="1">
    <location>
        <begin position="1"/>
        <end position="33"/>
    </location>
</feature>
<keyword evidence="3" id="KW-1185">Reference proteome</keyword>
<dbReference type="OrthoDB" id="2311396at2"/>
<dbReference type="PATRIC" id="fig|1423775.4.peg.317"/>
<reference evidence="2 3" key="1">
    <citation type="journal article" date="2015" name="Genome Announc.">
        <title>Expanding the biotechnology potential of lactobacilli through comparative genomics of 213 strains and associated genera.</title>
        <authorList>
            <person name="Sun Z."/>
            <person name="Harris H.M."/>
            <person name="McCann A."/>
            <person name="Guo C."/>
            <person name="Argimon S."/>
            <person name="Zhang W."/>
            <person name="Yang X."/>
            <person name="Jeffery I.B."/>
            <person name="Cooney J.C."/>
            <person name="Kagawa T.F."/>
            <person name="Liu W."/>
            <person name="Song Y."/>
            <person name="Salvetti E."/>
            <person name="Wrobel A."/>
            <person name="Rasinkangas P."/>
            <person name="Parkhill J."/>
            <person name="Rea M.C."/>
            <person name="O'Sullivan O."/>
            <person name="Ritari J."/>
            <person name="Douillard F.P."/>
            <person name="Paul Ross R."/>
            <person name="Yang R."/>
            <person name="Briner A.E."/>
            <person name="Felis G.E."/>
            <person name="de Vos W.M."/>
            <person name="Barrangou R."/>
            <person name="Klaenhammer T.R."/>
            <person name="Caufield P.W."/>
            <person name="Cui Y."/>
            <person name="Zhang H."/>
            <person name="O'Toole P.W."/>
        </authorList>
    </citation>
    <scope>NUCLEOTIDE SEQUENCE [LARGE SCALE GENOMIC DNA]</scope>
    <source>
        <strain evidence="2 3">DSM 19682</strain>
    </source>
</reference>
<dbReference type="EMBL" id="AZDZ01000011">
    <property type="protein sequence ID" value="KRK79613.1"/>
    <property type="molecule type" value="Genomic_DNA"/>
</dbReference>